<comment type="caution">
    <text evidence="1">The sequence shown here is derived from an EMBL/GenBank/DDBJ whole genome shotgun (WGS) entry which is preliminary data.</text>
</comment>
<dbReference type="Proteomes" id="UP001230253">
    <property type="component" value="Unassembled WGS sequence"/>
</dbReference>
<evidence type="ECO:0000313" key="1">
    <source>
        <dbReference type="EMBL" id="MDQ0325871.1"/>
    </source>
</evidence>
<organism evidence="1 2">
    <name type="scientific">Rhodopseudomonas julia</name>
    <dbReference type="NCBI Taxonomy" id="200617"/>
    <lineage>
        <taxon>Bacteria</taxon>
        <taxon>Pseudomonadati</taxon>
        <taxon>Pseudomonadota</taxon>
        <taxon>Alphaproteobacteria</taxon>
        <taxon>Hyphomicrobiales</taxon>
        <taxon>Nitrobacteraceae</taxon>
        <taxon>Rhodopseudomonas</taxon>
    </lineage>
</organism>
<dbReference type="SUPFAM" id="SSF51445">
    <property type="entry name" value="(Trans)glycosidases"/>
    <property type="match status" value="1"/>
</dbReference>
<proteinExistence type="predicted"/>
<protein>
    <recommendedName>
        <fullName evidence="3">Calcium-binding protein</fullName>
    </recommendedName>
</protein>
<sequence length="514" mass="54531">MASTTRTGAVDFKSAMSADAFVDTIGVNTHLNWTDTAYARAGLVESELVYLGIDNLRDVIPLNFQAKVYEDFAAKGYDFNFLVQVVDGAPLIDQGVKTAADFLKTHPGSIDAIEAPNEINLWPASLAGKSGLAAGGSIQAHLYQAVNANAVLGDVPVIGLSVAYANEKLMASLGDLSKWADYGNAHIYYPNSLKPQEQWDTILEASRMPTGDKPVVVTETGFYTLPDATMGVSEEVQAKQILNVLMDAAEDGVEKTYIYQLMDPYHDRDLDPENNWGLFNADGSPKMAATALHNLTTILADNSDVSATAHGTLQYGIENLPETAKHMVLTEADGTVDLVIWNEELIWDSATASEKPASAYVSTLTVGSTADLSVYDPLISGTDAIAHTEDGKRISFELSDHPIVIEISDYDDAAVLPGGGVVPVTPKGPPTAPAGHDSSTGPRSLFGAFAARVEQRGAAASDEDHGPGSGFLSHGAVRSVASADPGFGIEAFEHAAHGVADIFDDVLQSDWLAF</sequence>
<accession>A0ABU0C5S4</accession>
<evidence type="ECO:0008006" key="3">
    <source>
        <dbReference type="Google" id="ProtNLM"/>
    </source>
</evidence>
<name>A0ABU0C5S4_9BRAD</name>
<dbReference type="Gene3D" id="3.20.20.80">
    <property type="entry name" value="Glycosidases"/>
    <property type="match status" value="1"/>
</dbReference>
<reference evidence="1 2" key="1">
    <citation type="submission" date="2023-07" db="EMBL/GenBank/DDBJ databases">
        <title>Genomic Encyclopedia of Type Strains, Phase IV (KMG-IV): sequencing the most valuable type-strain genomes for metagenomic binning, comparative biology and taxonomic classification.</title>
        <authorList>
            <person name="Goeker M."/>
        </authorList>
    </citation>
    <scope>NUCLEOTIDE SEQUENCE [LARGE SCALE GENOMIC DNA]</scope>
    <source>
        <strain evidence="1 2">DSM 11549</strain>
    </source>
</reference>
<keyword evidence="2" id="KW-1185">Reference proteome</keyword>
<gene>
    <name evidence="1" type="ORF">J2R99_001720</name>
</gene>
<dbReference type="EMBL" id="JAUSUK010000001">
    <property type="protein sequence ID" value="MDQ0325871.1"/>
    <property type="molecule type" value="Genomic_DNA"/>
</dbReference>
<evidence type="ECO:0000313" key="2">
    <source>
        <dbReference type="Proteomes" id="UP001230253"/>
    </source>
</evidence>
<dbReference type="RefSeq" id="WP_307154026.1">
    <property type="nucleotide sequence ID" value="NZ_JAUSUK010000001.1"/>
</dbReference>
<dbReference type="InterPro" id="IPR017853">
    <property type="entry name" value="GH"/>
</dbReference>